<feature type="region of interest" description="Disordered" evidence="1">
    <location>
        <begin position="200"/>
        <end position="266"/>
    </location>
</feature>
<proteinExistence type="predicted"/>
<dbReference type="AlphaFoldDB" id="A0AAE0J2E1"/>
<evidence type="ECO:0000256" key="1">
    <source>
        <dbReference type="SAM" id="MobiDB-lite"/>
    </source>
</evidence>
<sequence>MHPAPNLAEAPVTSDQRRVGKHQHQQHQQHQHQQQQAQQQQQQQQQQQPPPLPPPPHHQLPAPSGADELGNGATVGSHAHQVESGTLPARKDTTSSISTTATGASLASLASSDTGTTAQSVEASPNYAAQAVFSVKDGSDIIAQRRASRRRTGPLSSGQRERAALIRKLGACADCRRRRVACHPNHLNLTSWEEAARKYKSHSPAMPELAPSGGRPLSQPPLNSKPVYTQDPQEMDLDTSPSQQPGRLSPNESRIRKPLPSAPRLEKINMLPQPAVDSLKPSDQLQSFVSGMLMHPHRSRYSAVSVLLCQWEDDQDPRARGALQELRTVLDQCYNYTFQIKSIPPPTDECKSSEKWLSRELYKFIDAQDSRDVLKIVYYNGHSYLDGDREMVLASSNQAEPAAIARWSSIQPILESATADTLVIMDSPYYPSSKLVRKDGVLEIIAAPSSEDHAKFLDRCAFTRALTEQLRIRAGLNSMEPLTAAELHAKLMSLYPRMIKDRLPEEQVLTGFPSPLHVQVSGNSRLPSILLAPIRKGSLPFSPESPTGGSNMNISFRLGADNINLDSWIEWLRSMPEGVRGVKVDGPTRNTFQ</sequence>
<organism evidence="2 3">
    <name type="scientific">Cercophora scortea</name>
    <dbReference type="NCBI Taxonomy" id="314031"/>
    <lineage>
        <taxon>Eukaryota</taxon>
        <taxon>Fungi</taxon>
        <taxon>Dikarya</taxon>
        <taxon>Ascomycota</taxon>
        <taxon>Pezizomycotina</taxon>
        <taxon>Sordariomycetes</taxon>
        <taxon>Sordariomycetidae</taxon>
        <taxon>Sordariales</taxon>
        <taxon>Lasiosphaeriaceae</taxon>
        <taxon>Cercophora</taxon>
    </lineage>
</organism>
<feature type="compositionally biased region" description="Basic residues" evidence="1">
    <location>
        <begin position="19"/>
        <end position="30"/>
    </location>
</feature>
<feature type="compositionally biased region" description="Polar residues" evidence="1">
    <location>
        <begin position="239"/>
        <end position="252"/>
    </location>
</feature>
<feature type="region of interest" description="Disordered" evidence="1">
    <location>
        <begin position="1"/>
        <end position="98"/>
    </location>
</feature>
<feature type="compositionally biased region" description="Low complexity" evidence="1">
    <location>
        <begin position="31"/>
        <end position="47"/>
    </location>
</feature>
<protein>
    <submittedName>
        <fullName evidence="2">Uncharacterized protein</fullName>
    </submittedName>
</protein>
<evidence type="ECO:0000313" key="2">
    <source>
        <dbReference type="EMBL" id="KAK3335415.1"/>
    </source>
</evidence>
<evidence type="ECO:0000313" key="3">
    <source>
        <dbReference type="Proteomes" id="UP001286456"/>
    </source>
</evidence>
<reference evidence="2" key="1">
    <citation type="journal article" date="2023" name="Mol. Phylogenet. Evol.">
        <title>Genome-scale phylogeny and comparative genomics of the fungal order Sordariales.</title>
        <authorList>
            <person name="Hensen N."/>
            <person name="Bonometti L."/>
            <person name="Westerberg I."/>
            <person name="Brannstrom I.O."/>
            <person name="Guillou S."/>
            <person name="Cros-Aarteil S."/>
            <person name="Calhoun S."/>
            <person name="Haridas S."/>
            <person name="Kuo A."/>
            <person name="Mondo S."/>
            <person name="Pangilinan J."/>
            <person name="Riley R."/>
            <person name="LaButti K."/>
            <person name="Andreopoulos B."/>
            <person name="Lipzen A."/>
            <person name="Chen C."/>
            <person name="Yan M."/>
            <person name="Daum C."/>
            <person name="Ng V."/>
            <person name="Clum A."/>
            <person name="Steindorff A."/>
            <person name="Ohm R.A."/>
            <person name="Martin F."/>
            <person name="Silar P."/>
            <person name="Natvig D.O."/>
            <person name="Lalanne C."/>
            <person name="Gautier V."/>
            <person name="Ament-Velasquez S.L."/>
            <person name="Kruys A."/>
            <person name="Hutchinson M.I."/>
            <person name="Powell A.J."/>
            <person name="Barry K."/>
            <person name="Miller A.N."/>
            <person name="Grigoriev I.V."/>
            <person name="Debuchy R."/>
            <person name="Gladieux P."/>
            <person name="Hiltunen Thoren M."/>
            <person name="Johannesson H."/>
        </authorList>
    </citation>
    <scope>NUCLEOTIDE SEQUENCE</scope>
    <source>
        <strain evidence="2">SMH4131-1</strain>
    </source>
</reference>
<feature type="compositionally biased region" description="Pro residues" evidence="1">
    <location>
        <begin position="48"/>
        <end position="58"/>
    </location>
</feature>
<gene>
    <name evidence="2" type="ORF">B0T19DRAFT_348802</name>
</gene>
<feature type="compositionally biased region" description="Polar residues" evidence="1">
    <location>
        <begin position="220"/>
        <end position="232"/>
    </location>
</feature>
<comment type="caution">
    <text evidence="2">The sequence shown here is derived from an EMBL/GenBank/DDBJ whole genome shotgun (WGS) entry which is preliminary data.</text>
</comment>
<dbReference type="Proteomes" id="UP001286456">
    <property type="component" value="Unassembled WGS sequence"/>
</dbReference>
<dbReference type="EMBL" id="JAUEPO010000001">
    <property type="protein sequence ID" value="KAK3335415.1"/>
    <property type="molecule type" value="Genomic_DNA"/>
</dbReference>
<name>A0AAE0J2E1_9PEZI</name>
<keyword evidence="3" id="KW-1185">Reference proteome</keyword>
<accession>A0AAE0J2E1</accession>
<reference evidence="2" key="2">
    <citation type="submission" date="2023-06" db="EMBL/GenBank/DDBJ databases">
        <authorList>
            <consortium name="Lawrence Berkeley National Laboratory"/>
            <person name="Haridas S."/>
            <person name="Hensen N."/>
            <person name="Bonometti L."/>
            <person name="Westerberg I."/>
            <person name="Brannstrom I.O."/>
            <person name="Guillou S."/>
            <person name="Cros-Aarteil S."/>
            <person name="Calhoun S."/>
            <person name="Kuo A."/>
            <person name="Mondo S."/>
            <person name="Pangilinan J."/>
            <person name="Riley R."/>
            <person name="Labutti K."/>
            <person name="Andreopoulos B."/>
            <person name="Lipzen A."/>
            <person name="Chen C."/>
            <person name="Yanf M."/>
            <person name="Daum C."/>
            <person name="Ng V."/>
            <person name="Clum A."/>
            <person name="Steindorff A."/>
            <person name="Ohm R."/>
            <person name="Martin F."/>
            <person name="Silar P."/>
            <person name="Natvig D."/>
            <person name="Lalanne C."/>
            <person name="Gautier V."/>
            <person name="Ament-Velasquez S.L."/>
            <person name="Kruys A."/>
            <person name="Hutchinson M.I."/>
            <person name="Powell A.J."/>
            <person name="Barry K."/>
            <person name="Miller A.N."/>
            <person name="Grigoriev I.V."/>
            <person name="Debuchy R."/>
            <person name="Gladieux P."/>
            <person name="Thoren M.H."/>
            <person name="Johannesson H."/>
        </authorList>
    </citation>
    <scope>NUCLEOTIDE SEQUENCE</scope>
    <source>
        <strain evidence="2">SMH4131-1</strain>
    </source>
</reference>
<dbReference type="SUPFAM" id="SSF81995">
    <property type="entry name" value="beta-sandwich domain of Sec23/24"/>
    <property type="match status" value="1"/>
</dbReference>